<keyword evidence="4" id="KW-1185">Reference proteome</keyword>
<accession>A0ABR9K5J7</accession>
<proteinExistence type="predicted"/>
<dbReference type="EMBL" id="JADBEF010000001">
    <property type="protein sequence ID" value="MBE1557282.1"/>
    <property type="molecule type" value="Genomic_DNA"/>
</dbReference>
<dbReference type="InterPro" id="IPR036968">
    <property type="entry name" value="Enolpyruvate_Tfrase_sf"/>
</dbReference>
<organism evidence="3 4">
    <name type="scientific">Nonomuraea africana</name>
    <dbReference type="NCBI Taxonomy" id="46171"/>
    <lineage>
        <taxon>Bacteria</taxon>
        <taxon>Bacillati</taxon>
        <taxon>Actinomycetota</taxon>
        <taxon>Actinomycetes</taxon>
        <taxon>Streptosporangiales</taxon>
        <taxon>Streptosporangiaceae</taxon>
        <taxon>Nonomuraea</taxon>
    </lineage>
</organism>
<evidence type="ECO:0000313" key="3">
    <source>
        <dbReference type="EMBL" id="MBE1557282.1"/>
    </source>
</evidence>
<evidence type="ECO:0000256" key="1">
    <source>
        <dbReference type="ARBA" id="ARBA00022679"/>
    </source>
</evidence>
<dbReference type="InterPro" id="IPR001986">
    <property type="entry name" value="Enolpyruvate_Tfrase_dom"/>
</dbReference>
<comment type="caution">
    <text evidence="3">The sequence shown here is derived from an EMBL/GenBank/DDBJ whole genome shotgun (WGS) entry which is preliminary data.</text>
</comment>
<sequence>MTVVRIPGSKSVMARALFLAAAADGVTTLERPLWSDDTEGFAQGLRDLGYQVTQDADRWTVHGRPDGPPAARAEAGAPEATEIACHGDHRIAMAFSITGLRTPGITLDDPGCVRKTFPTFHEVLTAWA</sequence>
<dbReference type="PANTHER" id="PTHR21090">
    <property type="entry name" value="AROM/DEHYDROQUINATE SYNTHASE"/>
    <property type="match status" value="1"/>
</dbReference>
<dbReference type="RefSeq" id="WP_192772938.1">
    <property type="nucleotide sequence ID" value="NZ_BAAASY010000015.1"/>
</dbReference>
<dbReference type="SUPFAM" id="SSF55205">
    <property type="entry name" value="EPT/RTPC-like"/>
    <property type="match status" value="2"/>
</dbReference>
<evidence type="ECO:0000313" key="4">
    <source>
        <dbReference type="Proteomes" id="UP000661607"/>
    </source>
</evidence>
<name>A0ABR9K5J7_9ACTN</name>
<dbReference type="Gene3D" id="3.65.10.10">
    <property type="entry name" value="Enolpyruvate transferase domain"/>
    <property type="match status" value="2"/>
</dbReference>
<dbReference type="Proteomes" id="UP000661607">
    <property type="component" value="Unassembled WGS sequence"/>
</dbReference>
<gene>
    <name evidence="3" type="ORF">H4W81_000061</name>
</gene>
<dbReference type="Pfam" id="PF00275">
    <property type="entry name" value="EPSP_synthase"/>
    <property type="match status" value="2"/>
</dbReference>
<feature type="domain" description="Enolpyruvate transferase" evidence="2">
    <location>
        <begin position="3"/>
        <end position="64"/>
    </location>
</feature>
<feature type="domain" description="Enolpyruvate transferase" evidence="2">
    <location>
        <begin position="79"/>
        <end position="124"/>
    </location>
</feature>
<dbReference type="InterPro" id="IPR013792">
    <property type="entry name" value="RNA3'P_cycl/enolpyr_Trfase_a/b"/>
</dbReference>
<protein>
    <submittedName>
        <fullName evidence="3">5-enolpyruvylshikimate-3-phosphate synthase</fullName>
    </submittedName>
</protein>
<evidence type="ECO:0000259" key="2">
    <source>
        <dbReference type="Pfam" id="PF00275"/>
    </source>
</evidence>
<keyword evidence="1" id="KW-0808">Transferase</keyword>
<dbReference type="PANTHER" id="PTHR21090:SF5">
    <property type="entry name" value="PENTAFUNCTIONAL AROM POLYPEPTIDE"/>
    <property type="match status" value="1"/>
</dbReference>
<reference evidence="3 4" key="1">
    <citation type="submission" date="2020-10" db="EMBL/GenBank/DDBJ databases">
        <title>Sequencing the genomes of 1000 actinobacteria strains.</title>
        <authorList>
            <person name="Klenk H.-P."/>
        </authorList>
    </citation>
    <scope>NUCLEOTIDE SEQUENCE [LARGE SCALE GENOMIC DNA]</scope>
    <source>
        <strain evidence="3 4">DSM 43748</strain>
    </source>
</reference>